<comment type="caution">
    <text evidence="12">The sequence shown here is derived from an EMBL/GenBank/DDBJ whole genome shotgun (WGS) entry which is preliminary data.</text>
</comment>
<name>A0A7J0EWD3_9ERIC</name>
<dbReference type="PANTHER" id="PTHR46681:SF1">
    <property type="entry name" value="KINETOCHORE PROTEIN NDC80 HOMOLOG"/>
    <property type="match status" value="1"/>
</dbReference>
<keyword evidence="6 8" id="KW-0131">Cell cycle</keyword>
<keyword evidence="7 8" id="KW-0137">Centromere</keyword>
<feature type="domain" description="Kinetochore protein Ndc80 CH" evidence="11">
    <location>
        <begin position="55"/>
        <end position="145"/>
    </location>
</feature>
<evidence type="ECO:0000256" key="6">
    <source>
        <dbReference type="ARBA" id="ARBA00023306"/>
    </source>
</evidence>
<keyword evidence="3 8" id="KW-0132">Cell division</keyword>
<gene>
    <name evidence="12" type="ORF">Acr_07g0008970</name>
</gene>
<dbReference type="GO" id="GO:0051315">
    <property type="term" value="P:attachment of mitotic spindle microtubules to kinetochore"/>
    <property type="evidence" value="ECO:0007669"/>
    <property type="project" value="UniProtKB-UniRule"/>
</dbReference>
<keyword evidence="13" id="KW-1185">Reference proteome</keyword>
<evidence type="ECO:0000259" key="11">
    <source>
        <dbReference type="Pfam" id="PF03801"/>
    </source>
</evidence>
<comment type="similarity">
    <text evidence="1 8">Belongs to the NDC80/HEC1 family.</text>
</comment>
<dbReference type="InterPro" id="IPR055260">
    <property type="entry name" value="Ndc80_CH"/>
</dbReference>
<dbReference type="Pfam" id="PF03801">
    <property type="entry name" value="Ndc80_HEC"/>
    <property type="match status" value="1"/>
</dbReference>
<evidence type="ECO:0000313" key="13">
    <source>
        <dbReference type="Proteomes" id="UP000585474"/>
    </source>
</evidence>
<dbReference type="AlphaFoldDB" id="A0A7J0EWD3"/>
<accession>A0A7J0EWD3</accession>
<dbReference type="Gene3D" id="1.10.418.30">
    <property type="entry name" value="Ncd80 complex, Ncd80 subunit"/>
    <property type="match status" value="1"/>
</dbReference>
<keyword evidence="2 8" id="KW-0158">Chromosome</keyword>
<protein>
    <recommendedName>
        <fullName evidence="8">Kinetochore protein NDC80</fullName>
    </recommendedName>
</protein>
<feature type="coiled-coil region" evidence="9">
    <location>
        <begin position="208"/>
        <end position="237"/>
    </location>
</feature>
<comment type="subcellular location">
    <subcellularLocation>
        <location evidence="8">Chromosome</location>
        <location evidence="8">Centromere</location>
        <location evidence="8">Kinetochore</location>
    </subcellularLocation>
    <subcellularLocation>
        <location evidence="8">Nucleus</location>
    </subcellularLocation>
</comment>
<evidence type="ECO:0000313" key="12">
    <source>
        <dbReference type="EMBL" id="GFY90700.1"/>
    </source>
</evidence>
<dbReference type="OrthoDB" id="7459479at2759"/>
<evidence type="ECO:0000256" key="5">
    <source>
        <dbReference type="ARBA" id="ARBA00023054"/>
    </source>
</evidence>
<dbReference type="GO" id="GO:0031262">
    <property type="term" value="C:Ndc80 complex"/>
    <property type="evidence" value="ECO:0007669"/>
    <property type="project" value="UniProtKB-UniRule"/>
</dbReference>
<reference evidence="12 13" key="1">
    <citation type="submission" date="2019-07" db="EMBL/GenBank/DDBJ databases">
        <title>De Novo Assembly of kiwifruit Actinidia rufa.</title>
        <authorList>
            <person name="Sugita-Konishi S."/>
            <person name="Sato K."/>
            <person name="Mori E."/>
            <person name="Abe Y."/>
            <person name="Kisaki G."/>
            <person name="Hamano K."/>
            <person name="Suezawa K."/>
            <person name="Otani M."/>
            <person name="Fukuda T."/>
            <person name="Manabe T."/>
            <person name="Gomi K."/>
            <person name="Tabuchi M."/>
            <person name="Akimitsu K."/>
            <person name="Kataoka I."/>
        </authorList>
    </citation>
    <scope>NUCLEOTIDE SEQUENCE [LARGE SCALE GENOMIC DNA]</scope>
    <source>
        <strain evidence="13">cv. Fuchu</strain>
    </source>
</reference>
<evidence type="ECO:0000256" key="4">
    <source>
        <dbReference type="ARBA" id="ARBA00022776"/>
    </source>
</evidence>
<organism evidence="12 13">
    <name type="scientific">Actinidia rufa</name>
    <dbReference type="NCBI Taxonomy" id="165716"/>
    <lineage>
        <taxon>Eukaryota</taxon>
        <taxon>Viridiplantae</taxon>
        <taxon>Streptophyta</taxon>
        <taxon>Embryophyta</taxon>
        <taxon>Tracheophyta</taxon>
        <taxon>Spermatophyta</taxon>
        <taxon>Magnoliopsida</taxon>
        <taxon>eudicotyledons</taxon>
        <taxon>Gunneridae</taxon>
        <taxon>Pentapetalae</taxon>
        <taxon>asterids</taxon>
        <taxon>Ericales</taxon>
        <taxon>Actinidiaceae</taxon>
        <taxon>Actinidia</taxon>
    </lineage>
</organism>
<evidence type="ECO:0000256" key="8">
    <source>
        <dbReference type="RuleBase" id="RU368072"/>
    </source>
</evidence>
<keyword evidence="8" id="KW-0995">Kinetochore</keyword>
<feature type="region of interest" description="Disordered" evidence="10">
    <location>
        <begin position="1"/>
        <end position="35"/>
    </location>
</feature>
<dbReference type="GO" id="GO:0005634">
    <property type="term" value="C:nucleus"/>
    <property type="evidence" value="ECO:0007669"/>
    <property type="project" value="UniProtKB-SubCell"/>
</dbReference>
<proteinExistence type="inferred from homology"/>
<keyword evidence="4 8" id="KW-0498">Mitosis</keyword>
<keyword evidence="5 9" id="KW-0175">Coiled coil</keyword>
<dbReference type="EMBL" id="BJWL01000007">
    <property type="protein sequence ID" value="GFY90700.1"/>
    <property type="molecule type" value="Genomic_DNA"/>
</dbReference>
<comment type="subunit">
    <text evidence="8">Component of the NDC80 complex.</text>
</comment>
<dbReference type="PANTHER" id="PTHR46681">
    <property type="entry name" value="KINETOCHORE PROTEIN NDC80 HOMOLOG"/>
    <property type="match status" value="1"/>
</dbReference>
<dbReference type="InterPro" id="IPR038273">
    <property type="entry name" value="Ndc80_sf"/>
</dbReference>
<dbReference type="Proteomes" id="UP000585474">
    <property type="component" value="Unassembled WGS sequence"/>
</dbReference>
<keyword evidence="8" id="KW-0539">Nucleus</keyword>
<evidence type="ECO:0000256" key="1">
    <source>
        <dbReference type="ARBA" id="ARBA00007050"/>
    </source>
</evidence>
<dbReference type="InterPro" id="IPR055307">
    <property type="entry name" value="NDC80_plants"/>
</dbReference>
<evidence type="ECO:0000256" key="10">
    <source>
        <dbReference type="SAM" id="MobiDB-lite"/>
    </source>
</evidence>
<dbReference type="GO" id="GO:0051301">
    <property type="term" value="P:cell division"/>
    <property type="evidence" value="ECO:0007669"/>
    <property type="project" value="UniProtKB-UniRule"/>
</dbReference>
<evidence type="ECO:0000256" key="3">
    <source>
        <dbReference type="ARBA" id="ARBA00022618"/>
    </source>
</evidence>
<evidence type="ECO:0000256" key="2">
    <source>
        <dbReference type="ARBA" id="ARBA00022454"/>
    </source>
</evidence>
<evidence type="ECO:0000256" key="7">
    <source>
        <dbReference type="ARBA" id="ARBA00023328"/>
    </source>
</evidence>
<evidence type="ECO:0000256" key="9">
    <source>
        <dbReference type="SAM" id="Coils"/>
    </source>
</evidence>
<comment type="function">
    <text evidence="8">Acts as a component of the essential kinetochore-associated NDC80 complex, which is required for chromosome segregation and spindle checkpoint activity.</text>
</comment>
<sequence length="301" mass="34501">MKSVDNNDAGATANVGKDNDDIEKPQPTPTADTWKFTSRSSVGINRSVPIADQFSAIRTINAYLASHTSQTFLKPPFPSANDISETLRFALNRLDFPPHKIEEDLFVVLKQLDCPINLNKSALRDPHSWPILLEVIHWRVQIEMYNESSQVKSIFDDNSLRVYVMVLEKLQQLRGSMEESVKAMAESVKDLEGKLVGSRKEPSVRELVDQKERSVLEEEDENVLEEKEKELEAMVGENRRICDGNEELKKRIELQVVEVARNSWEEKSWDLDATIGHKFKELKALLIECNQRIKRFCSDDM</sequence>